<dbReference type="Proteomes" id="UP000702544">
    <property type="component" value="Unassembled WGS sequence"/>
</dbReference>
<gene>
    <name evidence="1" type="ORF">GWO12_01725</name>
</gene>
<organism evidence="1 2">
    <name type="scientific">Candidatus Kutchimonas denitrificans</name>
    <dbReference type="NCBI Taxonomy" id="3056748"/>
    <lineage>
        <taxon>Bacteria</taxon>
        <taxon>Pseudomonadati</taxon>
        <taxon>Gemmatimonadota</taxon>
        <taxon>Gemmatimonadia</taxon>
        <taxon>Candidatus Palauibacterales</taxon>
        <taxon>Candidatus Palauibacteraceae</taxon>
        <taxon>Candidatus Kutchimonas</taxon>
    </lineage>
</organism>
<name>A0AAE4Z4U8_9BACT</name>
<reference evidence="1 2" key="1">
    <citation type="submission" date="2020-01" db="EMBL/GenBank/DDBJ databases">
        <title>Genomes assembled from Gulf of Kutch pelagic sediment metagenomes.</title>
        <authorList>
            <person name="Chandrashekar M."/>
            <person name="Mahajan M.S."/>
            <person name="Dave K.J."/>
            <person name="Vatsa P."/>
            <person name="Nathani N.M."/>
        </authorList>
    </citation>
    <scope>NUCLEOTIDE SEQUENCE [LARGE SCALE GENOMIC DNA]</scope>
    <source>
        <strain evidence="1">KS3-K002</strain>
    </source>
</reference>
<dbReference type="Gene3D" id="3.40.50.2000">
    <property type="entry name" value="Glycogen Phosphorylase B"/>
    <property type="match status" value="1"/>
</dbReference>
<protein>
    <submittedName>
        <fullName evidence="1">Glycosyltransferase family 4 protein</fullName>
    </submittedName>
</protein>
<dbReference type="EMBL" id="JAACAK010000014">
    <property type="protein sequence ID" value="NIR73824.1"/>
    <property type="molecule type" value="Genomic_DNA"/>
</dbReference>
<accession>A0AAE4Z4U8</accession>
<evidence type="ECO:0000313" key="2">
    <source>
        <dbReference type="Proteomes" id="UP000702544"/>
    </source>
</evidence>
<dbReference type="SUPFAM" id="SSF53756">
    <property type="entry name" value="UDP-Glycosyltransferase/glycogen phosphorylase"/>
    <property type="match status" value="1"/>
</dbReference>
<proteinExistence type="predicted"/>
<sequence length="393" mass="43331">MSRQLAFYAFEPGAPGVPAASATGVFVRSLANLLASATPGIDLQVRWLRPAGRGTGRRLARWGAAAGWMAGELVRLLGDPADDLLFIYPKLPIMAHVGQPVMLGLAIWAYRALAMKARLRRRRILVIVEDLPVEMAEGRATAGGPPVELDVKRLRAIETVIFRAADRLIVPEGFVVPIRDRHPVDPDRIRTFRRNIYLPAEPEGAPAIDFDDGAVNFFYSGSVDAHVAANFREILRSIRNAPQTRLHVCGPGREAVEEWLHELAVPNVTHYGQVAIDVHDWLARRCDVGLILYPTDNPYNHLTPTMKYSAYLANGLAVLSTDLRCVAENVRKDGVGQTMPIAELALELMRWATRPQLWESAKARAETEAAVVRSGVEMKSWIDELAAESGSVE</sequence>
<evidence type="ECO:0000313" key="1">
    <source>
        <dbReference type="EMBL" id="NIR73824.1"/>
    </source>
</evidence>
<dbReference type="AlphaFoldDB" id="A0AAE4Z4U8"/>
<comment type="caution">
    <text evidence="1">The sequence shown here is derived from an EMBL/GenBank/DDBJ whole genome shotgun (WGS) entry which is preliminary data.</text>
</comment>